<comment type="cofactor">
    <cofactor evidence="11">
        <name>Mg(2+)</name>
        <dbReference type="ChEBI" id="CHEBI:18420"/>
    </cofactor>
</comment>
<keyword evidence="3 11" id="KW-0808">Transferase</keyword>
<evidence type="ECO:0000256" key="10">
    <source>
        <dbReference type="ARBA" id="ARBA00023264"/>
    </source>
</evidence>
<dbReference type="AlphaFoldDB" id="E0SNZ9"/>
<evidence type="ECO:0000256" key="2">
    <source>
        <dbReference type="ARBA" id="ARBA00022516"/>
    </source>
</evidence>
<evidence type="ECO:0000256" key="11">
    <source>
        <dbReference type="HAMAP-Rule" id="MF_01117"/>
    </source>
</evidence>
<accession>E0SNZ9</accession>
<feature type="transmembrane region" description="Helical" evidence="11">
    <location>
        <begin position="120"/>
        <end position="142"/>
    </location>
</feature>
<dbReference type="PANTHER" id="PTHR39650">
    <property type="entry name" value="CDP-ARCHAEOL SYNTHASE"/>
    <property type="match status" value="1"/>
</dbReference>
<dbReference type="EMBL" id="CP002098">
    <property type="protein sequence ID" value="ADM27945.1"/>
    <property type="molecule type" value="Genomic_DNA"/>
</dbReference>
<dbReference type="UniPathway" id="UPA00940"/>
<evidence type="ECO:0000256" key="4">
    <source>
        <dbReference type="ARBA" id="ARBA00022692"/>
    </source>
</evidence>
<dbReference type="Pfam" id="PF01864">
    <property type="entry name" value="CarS-like"/>
    <property type="match status" value="1"/>
</dbReference>
<keyword evidence="8 11" id="KW-0472">Membrane</keyword>
<keyword evidence="1 11" id="KW-1003">Cell membrane</keyword>
<dbReference type="GO" id="GO:0043338">
    <property type="term" value="F:CDP-2,3-bis-(O-geranylgeranyl)-sn-glycerol synthase activity"/>
    <property type="evidence" value="ECO:0007669"/>
    <property type="project" value="UniProtKB-EC"/>
</dbReference>
<dbReference type="EC" id="2.7.7.67" evidence="11"/>
<feature type="transmembrane region" description="Helical" evidence="11">
    <location>
        <begin position="87"/>
        <end position="108"/>
    </location>
</feature>
<keyword evidence="6 11" id="KW-1133">Transmembrane helix</keyword>
<evidence type="ECO:0000256" key="7">
    <source>
        <dbReference type="ARBA" id="ARBA00023098"/>
    </source>
</evidence>
<evidence type="ECO:0000256" key="1">
    <source>
        <dbReference type="ARBA" id="ARBA00022475"/>
    </source>
</evidence>
<keyword evidence="10 11" id="KW-1208">Phospholipid metabolism</keyword>
<dbReference type="InterPro" id="IPR002726">
    <property type="entry name" value="CarS_archaea"/>
</dbReference>
<keyword evidence="7 11" id="KW-0443">Lipid metabolism</keyword>
<evidence type="ECO:0000256" key="9">
    <source>
        <dbReference type="ARBA" id="ARBA00023209"/>
    </source>
</evidence>
<keyword evidence="4 11" id="KW-0812">Transmembrane</keyword>
<feature type="transmembrane region" description="Helical" evidence="11">
    <location>
        <begin position="61"/>
        <end position="81"/>
    </location>
</feature>
<dbReference type="GO" id="GO:0005886">
    <property type="term" value="C:plasma membrane"/>
    <property type="evidence" value="ECO:0007669"/>
    <property type="project" value="UniProtKB-SubCell"/>
</dbReference>
<feature type="transmembrane region" description="Helical" evidence="11">
    <location>
        <begin position="148"/>
        <end position="168"/>
    </location>
</feature>
<evidence type="ECO:0000313" key="13">
    <source>
        <dbReference type="Proteomes" id="UP000001304"/>
    </source>
</evidence>
<dbReference type="Proteomes" id="UP000001304">
    <property type="component" value="Chromosome"/>
</dbReference>
<sequence>MDIYINNLIHIIWIIIPAYIANGTPVVVSKLLSSRNIARHPIDFGKTFIDGRRVLGDSKSWEGLISGIIAGLVTSLIQYLIEGNPIAIVRGFILSIGAMAGDIIGAFIKRRIGLKPGEPLPIVDQLMFIIIALSLAIIFKLIRITLTQFIFVLLLTFLLHIATNYIAYKLNLKDVPW</sequence>
<comment type="catalytic activity">
    <reaction evidence="11">
        <text>2,3-bis-O-(geranylgeranyl)-sn-glycerol 1-phosphate + CTP + H(+) = CDP-2,3-bis-O-(geranylgeranyl)-sn-glycerol + diphosphate</text>
        <dbReference type="Rhea" id="RHEA:25690"/>
        <dbReference type="ChEBI" id="CHEBI:15378"/>
        <dbReference type="ChEBI" id="CHEBI:33019"/>
        <dbReference type="ChEBI" id="CHEBI:37563"/>
        <dbReference type="ChEBI" id="CHEBI:58837"/>
        <dbReference type="ChEBI" id="CHEBI:58838"/>
        <dbReference type="EC" id="2.7.7.67"/>
    </reaction>
</comment>
<keyword evidence="13" id="KW-1185">Reference proteome</keyword>
<evidence type="ECO:0000256" key="6">
    <source>
        <dbReference type="ARBA" id="ARBA00022989"/>
    </source>
</evidence>
<organism evidence="12 13">
    <name type="scientific">Ignisphaera aggregans (strain DSM 17230 / JCM 13409 / AQ1.S1)</name>
    <dbReference type="NCBI Taxonomy" id="583356"/>
    <lineage>
        <taxon>Archaea</taxon>
        <taxon>Thermoproteota</taxon>
        <taxon>Thermoprotei</taxon>
        <taxon>Desulfurococcales</taxon>
        <taxon>Desulfurococcaceae</taxon>
        <taxon>Ignisphaera</taxon>
    </lineage>
</organism>
<evidence type="ECO:0000256" key="3">
    <source>
        <dbReference type="ARBA" id="ARBA00022679"/>
    </source>
</evidence>
<comment type="pathway">
    <text evidence="11">Membrane lipid metabolism; glycerophospholipid metabolism.</text>
</comment>
<dbReference type="STRING" id="583356.Igag_1133"/>
<comment type="subcellular location">
    <subcellularLocation>
        <location evidence="11">Cell membrane</location>
        <topology evidence="11">Multi-pass membrane protein</topology>
    </subcellularLocation>
</comment>
<dbReference type="PANTHER" id="PTHR39650:SF1">
    <property type="entry name" value="CDP-ARCHAEOL SYNTHASE"/>
    <property type="match status" value="1"/>
</dbReference>
<proteinExistence type="inferred from homology"/>
<reference evidence="12 13" key="1">
    <citation type="journal article" date="2010" name="Stand. Genomic Sci.">
        <title>Complete genome sequence of Ignisphaera aggregans type strain (AQ1.S1).</title>
        <authorList>
            <person name="Goker M."/>
            <person name="Held B."/>
            <person name="Lapidus A."/>
            <person name="Nolan M."/>
            <person name="Spring S."/>
            <person name="Yasawong M."/>
            <person name="Lucas S."/>
            <person name="Glavina Del Rio T."/>
            <person name="Tice H."/>
            <person name="Cheng J.F."/>
            <person name="Goodwin L."/>
            <person name="Tapia R."/>
            <person name="Pitluck S."/>
            <person name="Liolios K."/>
            <person name="Ivanova N."/>
            <person name="Mavromatis K."/>
            <person name="Mikhailova N."/>
            <person name="Pati A."/>
            <person name="Chen A."/>
            <person name="Palaniappan K."/>
            <person name="Brambilla E."/>
            <person name="Land M."/>
            <person name="Hauser L."/>
            <person name="Chang Y.J."/>
            <person name="Jeffries C.D."/>
            <person name="Brettin T."/>
            <person name="Detter J.C."/>
            <person name="Han C."/>
            <person name="Rohde M."/>
            <person name="Sikorski J."/>
            <person name="Woyke T."/>
            <person name="Bristow J."/>
            <person name="Eisen J.A."/>
            <person name="Markowitz V."/>
            <person name="Hugenholtz P."/>
            <person name="Kyrpides N.C."/>
            <person name="Klenk H.P."/>
        </authorList>
    </citation>
    <scope>NUCLEOTIDE SEQUENCE [LARGE SCALE GENOMIC DNA]</scope>
    <source>
        <strain evidence="13">DSM 17230 / JCM 13409 / AQ1.S1</strain>
    </source>
</reference>
<keyword evidence="9 11" id="KW-0594">Phospholipid biosynthesis</keyword>
<name>E0SNZ9_IGNAA</name>
<dbReference type="KEGG" id="iag:Igag_1133"/>
<dbReference type="HOGENOM" id="CLU_105710_0_0_2"/>
<dbReference type="GO" id="GO:0046474">
    <property type="term" value="P:glycerophospholipid biosynthetic process"/>
    <property type="evidence" value="ECO:0007669"/>
    <property type="project" value="UniProtKB-UniRule"/>
</dbReference>
<dbReference type="HAMAP" id="MF_01117">
    <property type="entry name" value="CDP_archaeol_synth"/>
    <property type="match status" value="1"/>
</dbReference>
<keyword evidence="2 11" id="KW-0444">Lipid biosynthesis</keyword>
<comment type="function">
    <text evidence="11">Catalyzes the formation of CDP-2,3-bis-(O-geranylgeranyl)-sn-glycerol (CDP-archaeol) from 2,3-bis-(O-geranylgeranyl)-sn-glycerol 1-phosphate (DGGGP) and CTP. This reaction is the third ether-bond-formation step in the biosynthesis of archaeal membrane lipids.</text>
</comment>
<evidence type="ECO:0000256" key="8">
    <source>
        <dbReference type="ARBA" id="ARBA00023136"/>
    </source>
</evidence>
<dbReference type="InterPro" id="IPR032690">
    <property type="entry name" value="CarS"/>
</dbReference>
<keyword evidence="5 11" id="KW-0460">Magnesium</keyword>
<evidence type="ECO:0000256" key="5">
    <source>
        <dbReference type="ARBA" id="ARBA00022842"/>
    </source>
</evidence>
<evidence type="ECO:0000313" key="12">
    <source>
        <dbReference type="EMBL" id="ADM27945.1"/>
    </source>
</evidence>
<gene>
    <name evidence="11" type="primary">carS</name>
    <name evidence="12" type="ordered locus">Igag_1133</name>
</gene>
<protein>
    <recommendedName>
        <fullName evidence="11">CDP-archaeol synthase</fullName>
        <ecNumber evidence="11">2.7.7.67</ecNumber>
    </recommendedName>
    <alternativeName>
        <fullName evidence="11">CDP-2,3-bis-(O-geranylgeranyl)-sn-glycerol synthase</fullName>
    </alternativeName>
</protein>
<feature type="transmembrane region" description="Helical" evidence="11">
    <location>
        <begin position="12"/>
        <end position="32"/>
    </location>
</feature>
<comment type="similarity">
    <text evidence="11">Belongs to the CDP-archaeol synthase family.</text>
</comment>
<dbReference type="NCBIfam" id="NF003114">
    <property type="entry name" value="PRK04032.1"/>
    <property type="match status" value="1"/>
</dbReference>